<reference evidence="10 11" key="1">
    <citation type="journal article" date="2018" name="BMC Genomics">
        <title>Comparative genome analyses reveal sequence features reflecting distinct modes of host-adaptation between dicot and monocot powdery mildew.</title>
        <authorList>
            <person name="Wu Y."/>
            <person name="Ma X."/>
            <person name="Pan Z."/>
            <person name="Kale S.D."/>
            <person name="Song Y."/>
            <person name="King H."/>
            <person name="Zhang Q."/>
            <person name="Presley C."/>
            <person name="Deng X."/>
            <person name="Wei C.I."/>
            <person name="Xiao S."/>
        </authorList>
    </citation>
    <scope>NUCLEOTIDE SEQUENCE [LARGE SCALE GENOMIC DNA]</scope>
    <source>
        <strain evidence="10">UMSG2</strain>
    </source>
</reference>
<feature type="region of interest" description="Disordered" evidence="7">
    <location>
        <begin position="98"/>
        <end position="120"/>
    </location>
</feature>
<keyword evidence="11" id="KW-1185">Reference proteome</keyword>
<dbReference type="GO" id="GO:0008270">
    <property type="term" value="F:zinc ion binding"/>
    <property type="evidence" value="ECO:0007669"/>
    <property type="project" value="UniProtKB-KW"/>
</dbReference>
<dbReference type="InterPro" id="IPR013083">
    <property type="entry name" value="Znf_RING/FYVE/PHD"/>
</dbReference>
<dbReference type="Pfam" id="PF13696">
    <property type="entry name" value="zf-CCHC_2"/>
    <property type="match status" value="1"/>
</dbReference>
<protein>
    <submittedName>
        <fullName evidence="10">Putative RING finger protein P8B7.15c</fullName>
    </submittedName>
</protein>
<evidence type="ECO:0000256" key="6">
    <source>
        <dbReference type="PROSITE-ProRule" id="PRU00047"/>
    </source>
</evidence>
<dbReference type="InterPro" id="IPR025829">
    <property type="entry name" value="Zn_knuckle_CX2CX3GHX4C"/>
</dbReference>
<keyword evidence="5" id="KW-0539">Nucleus</keyword>
<keyword evidence="3 6" id="KW-0863">Zinc-finger</keyword>
<dbReference type="Gene3D" id="4.10.60.10">
    <property type="entry name" value="Zinc finger, CCHC-type"/>
    <property type="match status" value="1"/>
</dbReference>
<dbReference type="EMBL" id="MCFK01002692">
    <property type="protein sequence ID" value="RKF63243.1"/>
    <property type="molecule type" value="Genomic_DNA"/>
</dbReference>
<comment type="subcellular location">
    <subcellularLocation>
        <location evidence="1">Nucleus</location>
    </subcellularLocation>
</comment>
<dbReference type="STRING" id="212602.A0A420I0P6"/>
<gene>
    <name evidence="10" type="ORF">OnM2_026041</name>
</gene>
<dbReference type="SUPFAM" id="SSF57850">
    <property type="entry name" value="RING/U-box"/>
    <property type="match status" value="1"/>
</dbReference>
<dbReference type="InterPro" id="IPR014891">
    <property type="entry name" value="DWNN_domain"/>
</dbReference>
<dbReference type="Proteomes" id="UP000286134">
    <property type="component" value="Unassembled WGS sequence"/>
</dbReference>
<accession>A0A420I0P6</accession>
<comment type="caution">
    <text evidence="10">The sequence shown here is derived from an EMBL/GenBank/DDBJ whole genome shotgun (WGS) entry which is preliminary data.</text>
</comment>
<dbReference type="GO" id="GO:0005634">
    <property type="term" value="C:nucleus"/>
    <property type="evidence" value="ECO:0007669"/>
    <property type="project" value="UniProtKB-SubCell"/>
</dbReference>
<dbReference type="GO" id="GO:0003676">
    <property type="term" value="F:nucleic acid binding"/>
    <property type="evidence" value="ECO:0007669"/>
    <property type="project" value="InterPro"/>
</dbReference>
<dbReference type="Pfam" id="PF08783">
    <property type="entry name" value="DWNN"/>
    <property type="match status" value="1"/>
</dbReference>
<evidence type="ECO:0000259" key="8">
    <source>
        <dbReference type="PROSITE" id="PS50158"/>
    </source>
</evidence>
<dbReference type="CDD" id="cd16620">
    <property type="entry name" value="vRING-HC-C4C4_RBBP6"/>
    <property type="match status" value="1"/>
</dbReference>
<evidence type="ECO:0000259" key="9">
    <source>
        <dbReference type="PROSITE" id="PS51282"/>
    </source>
</evidence>
<feature type="compositionally biased region" description="Basic residues" evidence="7">
    <location>
        <begin position="590"/>
        <end position="600"/>
    </location>
</feature>
<feature type="compositionally biased region" description="Polar residues" evidence="7">
    <location>
        <begin position="393"/>
        <end position="414"/>
    </location>
</feature>
<keyword evidence="2" id="KW-0479">Metal-binding</keyword>
<feature type="domain" description="CCHC-type" evidence="8">
    <location>
        <begin position="176"/>
        <end position="190"/>
    </location>
</feature>
<name>A0A420I0P6_9PEZI</name>
<feature type="domain" description="DWNN" evidence="9">
    <location>
        <begin position="5"/>
        <end position="78"/>
    </location>
</feature>
<dbReference type="PANTHER" id="PTHR15439">
    <property type="entry name" value="RETINOBLASTOMA-BINDING PROTEIN 6"/>
    <property type="match status" value="1"/>
</dbReference>
<sequence length="608" mass="67388">MSSSVFYKFKSQKEPSRIEFDGTGISVFELKRDIIIKSGLGDGADFDLSIFNDDGTEEYDDDTSVIPRSTTVIAQRLPAIKRGAGRAQRYMTGKMPISSKNTARKDQAKSGTKPAGMNGMSQFNPSMSEEQRLAAMFEASSQQWSGQLEEMAKQTKVYYNGTKKTSDSEPPLGYVCYRCGEKGHWIKECPTNDDPTFENKPRIKRTTGIPRSFLRAVEKPMANSGVGDEIKQHSGVMINAEGQFVIAEPDKKSWELFQAKTKSSAAAEKVAAVGNKEIQDRGLECSIDKRIFIDPMKTPCCEKTYCNDCITNSLIESDFTCPNCLTEGVLLDDLVPDEAISLKIQQYLEEKNNLVREEREKSKSPTVNSQTTITLERNKSKSPSPSVLKATAANVNSPSNSSTDSKLSVTNEETNNSKKRPAEQSLENPKIPKGPKAMQQPRKIVSLPVQPLVQITAQVPAPVQQPVIAGINGYNSMQFGVPFYGVPNMMNGYNGMNGMNGMSMMPVVSPMMMNGYNGFSNMYSNMNGYNNMGNFNMMNCNSVGMRGNGSIPMSCGNGINAGFPNQQKTIFAEPLPNEEDNAYFRQPVNPHRHQGRQRRTRPQDYWEL</sequence>
<evidence type="ECO:0000256" key="3">
    <source>
        <dbReference type="ARBA" id="ARBA00022771"/>
    </source>
</evidence>
<dbReference type="Gene3D" id="3.30.40.10">
    <property type="entry name" value="Zinc/RING finger domain, C3HC4 (zinc finger)"/>
    <property type="match status" value="1"/>
</dbReference>
<dbReference type="PROSITE" id="PS50158">
    <property type="entry name" value="ZF_CCHC"/>
    <property type="match status" value="1"/>
</dbReference>
<evidence type="ECO:0000313" key="11">
    <source>
        <dbReference type="Proteomes" id="UP000286134"/>
    </source>
</evidence>
<dbReference type="FunFam" id="4.10.60.10:FF:000005">
    <property type="entry name" value="E3 ubiquitin-protein ligase RBBP6"/>
    <property type="match status" value="1"/>
</dbReference>
<dbReference type="GO" id="GO:0006397">
    <property type="term" value="P:mRNA processing"/>
    <property type="evidence" value="ECO:0007669"/>
    <property type="project" value="InterPro"/>
</dbReference>
<evidence type="ECO:0000256" key="1">
    <source>
        <dbReference type="ARBA" id="ARBA00004123"/>
    </source>
</evidence>
<dbReference type="PROSITE" id="PS51282">
    <property type="entry name" value="DWNN"/>
    <property type="match status" value="1"/>
</dbReference>
<keyword evidence="4" id="KW-0862">Zinc</keyword>
<organism evidence="10 11">
    <name type="scientific">Erysiphe neolycopersici</name>
    <dbReference type="NCBI Taxonomy" id="212602"/>
    <lineage>
        <taxon>Eukaryota</taxon>
        <taxon>Fungi</taxon>
        <taxon>Dikarya</taxon>
        <taxon>Ascomycota</taxon>
        <taxon>Pezizomycotina</taxon>
        <taxon>Leotiomycetes</taxon>
        <taxon>Erysiphales</taxon>
        <taxon>Erysiphaceae</taxon>
        <taxon>Erysiphe</taxon>
    </lineage>
</organism>
<dbReference type="InterPro" id="IPR001878">
    <property type="entry name" value="Znf_CCHC"/>
</dbReference>
<feature type="compositionally biased region" description="Polar residues" evidence="7">
    <location>
        <begin position="364"/>
        <end position="385"/>
    </location>
</feature>
<dbReference type="AlphaFoldDB" id="A0A420I0P6"/>
<evidence type="ECO:0000256" key="5">
    <source>
        <dbReference type="ARBA" id="ARBA00023242"/>
    </source>
</evidence>
<evidence type="ECO:0000313" key="10">
    <source>
        <dbReference type="EMBL" id="RKF63243.1"/>
    </source>
</evidence>
<dbReference type="SUPFAM" id="SSF57756">
    <property type="entry name" value="Retrovirus zinc finger-like domains"/>
    <property type="match status" value="1"/>
</dbReference>
<dbReference type="InterPro" id="IPR033489">
    <property type="entry name" value="RBBP6"/>
</dbReference>
<dbReference type="PANTHER" id="PTHR15439:SF0">
    <property type="entry name" value="CELL DIVISION CYCLE AND APOPTOSIS REGULATOR PROTEIN 1-RELATED"/>
    <property type="match status" value="1"/>
</dbReference>
<dbReference type="SMART" id="SM00343">
    <property type="entry name" value="ZnF_C2HC"/>
    <property type="match status" value="1"/>
</dbReference>
<dbReference type="Gene3D" id="3.10.20.90">
    <property type="entry name" value="Phosphatidylinositol 3-kinase Catalytic Subunit, Chain A, domain 1"/>
    <property type="match status" value="1"/>
</dbReference>
<dbReference type="GO" id="GO:0061630">
    <property type="term" value="F:ubiquitin protein ligase activity"/>
    <property type="evidence" value="ECO:0007669"/>
    <property type="project" value="InterPro"/>
</dbReference>
<feature type="region of interest" description="Disordered" evidence="7">
    <location>
        <begin position="355"/>
        <end position="439"/>
    </location>
</feature>
<dbReference type="InterPro" id="IPR036875">
    <property type="entry name" value="Znf_CCHC_sf"/>
</dbReference>
<evidence type="ECO:0000256" key="2">
    <source>
        <dbReference type="ARBA" id="ARBA00022723"/>
    </source>
</evidence>
<dbReference type="SMART" id="SM01180">
    <property type="entry name" value="DWNN"/>
    <property type="match status" value="1"/>
</dbReference>
<feature type="region of interest" description="Disordered" evidence="7">
    <location>
        <begin position="581"/>
        <end position="608"/>
    </location>
</feature>
<dbReference type="GO" id="GO:0016567">
    <property type="term" value="P:protein ubiquitination"/>
    <property type="evidence" value="ECO:0007669"/>
    <property type="project" value="InterPro"/>
</dbReference>
<evidence type="ECO:0000256" key="7">
    <source>
        <dbReference type="SAM" id="MobiDB-lite"/>
    </source>
</evidence>
<evidence type="ECO:0000256" key="4">
    <source>
        <dbReference type="ARBA" id="ARBA00022833"/>
    </source>
</evidence>
<dbReference type="GO" id="GO:0006511">
    <property type="term" value="P:ubiquitin-dependent protein catabolic process"/>
    <property type="evidence" value="ECO:0007669"/>
    <property type="project" value="TreeGrafter"/>
</dbReference>
<dbReference type="OrthoDB" id="106784at2759"/>
<proteinExistence type="predicted"/>